<protein>
    <submittedName>
        <fullName evidence="2">Uncharacterized protein</fullName>
    </submittedName>
</protein>
<evidence type="ECO:0000256" key="1">
    <source>
        <dbReference type="SAM" id="Phobius"/>
    </source>
</evidence>
<evidence type="ECO:0000313" key="2">
    <source>
        <dbReference type="EMBL" id="KAF7801946.1"/>
    </source>
</evidence>
<dbReference type="EMBL" id="JAAIUW010000013">
    <property type="protein sequence ID" value="KAF7801946.1"/>
    <property type="molecule type" value="Genomic_DNA"/>
</dbReference>
<gene>
    <name evidence="2" type="ORF">G2W53_041057</name>
</gene>
<accession>A0A834SEH9</accession>
<name>A0A834SEH9_9FABA</name>
<keyword evidence="3" id="KW-1185">Reference proteome</keyword>
<reference evidence="2" key="1">
    <citation type="submission" date="2020-09" db="EMBL/GenBank/DDBJ databases">
        <title>Genome-Enabled Discovery of Anthraquinone Biosynthesis in Senna tora.</title>
        <authorList>
            <person name="Kang S.-H."/>
            <person name="Pandey R.P."/>
            <person name="Lee C.-M."/>
            <person name="Sim J.-S."/>
            <person name="Jeong J.-T."/>
            <person name="Choi B.-S."/>
            <person name="Jung M."/>
            <person name="Ginzburg D."/>
            <person name="Zhao K."/>
            <person name="Won S.Y."/>
            <person name="Oh T.-J."/>
            <person name="Yu Y."/>
            <person name="Kim N.-H."/>
            <person name="Lee O.R."/>
            <person name="Lee T.-H."/>
            <person name="Bashyal P."/>
            <person name="Kim T.-S."/>
            <person name="Lee W.-H."/>
            <person name="Kawkins C."/>
            <person name="Kim C.-K."/>
            <person name="Kim J.S."/>
            <person name="Ahn B.O."/>
            <person name="Rhee S.Y."/>
            <person name="Sohng J.K."/>
        </authorList>
    </citation>
    <scope>NUCLEOTIDE SEQUENCE</scope>
    <source>
        <tissue evidence="2">Leaf</tissue>
    </source>
</reference>
<evidence type="ECO:0000313" key="3">
    <source>
        <dbReference type="Proteomes" id="UP000634136"/>
    </source>
</evidence>
<dbReference type="AlphaFoldDB" id="A0A834SEH9"/>
<keyword evidence="1" id="KW-0472">Membrane</keyword>
<feature type="transmembrane region" description="Helical" evidence="1">
    <location>
        <begin position="68"/>
        <end position="87"/>
    </location>
</feature>
<sequence>MSCTPISSAKVGDFVDSFPKYVVVYPRTRFLDLLEWFLGFLEAVARPPCVRSLLPAQPGRRWSINPVLFRRLAVVIGAFLGLLVPFAERLSLVVALARPETPEPKVGRSGMLGVDETRQGPTAKQAFNDRSGFNDFPDVPSFLMNSIWADFNGIGFLRSLSFASLYLKPKFCIRTANLCHVSHAVVGDGVRINSSKFAYL</sequence>
<keyword evidence="1" id="KW-0812">Transmembrane</keyword>
<comment type="caution">
    <text evidence="2">The sequence shown here is derived from an EMBL/GenBank/DDBJ whole genome shotgun (WGS) entry which is preliminary data.</text>
</comment>
<dbReference type="Proteomes" id="UP000634136">
    <property type="component" value="Unassembled WGS sequence"/>
</dbReference>
<keyword evidence="1" id="KW-1133">Transmembrane helix</keyword>
<organism evidence="2 3">
    <name type="scientific">Senna tora</name>
    <dbReference type="NCBI Taxonomy" id="362788"/>
    <lineage>
        <taxon>Eukaryota</taxon>
        <taxon>Viridiplantae</taxon>
        <taxon>Streptophyta</taxon>
        <taxon>Embryophyta</taxon>
        <taxon>Tracheophyta</taxon>
        <taxon>Spermatophyta</taxon>
        <taxon>Magnoliopsida</taxon>
        <taxon>eudicotyledons</taxon>
        <taxon>Gunneridae</taxon>
        <taxon>Pentapetalae</taxon>
        <taxon>rosids</taxon>
        <taxon>fabids</taxon>
        <taxon>Fabales</taxon>
        <taxon>Fabaceae</taxon>
        <taxon>Caesalpinioideae</taxon>
        <taxon>Cassia clade</taxon>
        <taxon>Senna</taxon>
    </lineage>
</organism>
<proteinExistence type="predicted"/>